<proteinExistence type="predicted"/>
<accession>A0ACB7PLJ8</accession>
<evidence type="ECO:0000313" key="1">
    <source>
        <dbReference type="EMBL" id="KAH6649739.1"/>
    </source>
</evidence>
<sequence>MSLVQLPYELVAFVVQDLDLADIRNLSYSCKKFRFLVEESQITRQLLQSRAPHSTEARDARDSEDHAAGLRRLIKRQDAIASVSPYAAVIVAVTQEWIYENGVLCHFLDGELRILDLHHSADSEMVVVLRKLAREAIPETRASHRYKLKLLYYSHGIVSLAYSFRSADKPGFKHYLVAFNPLTGEIVCVTPLDSISKLFVRNDDKFLVYGITSEPDEQSNEIWDIRAFSFGSGIWLPGHLDLDVIGTDIGSTVCFEIFDRHFYVLSNLRSLDVEEVDWVSYYYCLRFPLMQEDGFGRIEELDPAPNIWRRDQTEGPIDDRWTFLRLIQDEATGELKAVESRKEWVNGQIIGKRTCYTTIINFDEMAEEDSGSDISVTKTQQGTGPRRWPRNPHMVHPEDDRSAQDITLTKCPVRSYYPGCQTAIDLVDDSSSFDPRDQQLRFRGNTRRPWTPGELAQSSRPVAPEGEQDHEALLRQIDNLYRSEAGLFWPPKKDPAVDEPALAQLYEILNPPGFIGNTHGSWDERSTVYATGRGGEGRKALVFVSWDPSIRLADTAPYPGDLGIDRPGSWAHSPMPRPAPKAPIESKGKGKGKDVVSTGNCDTHSSGASQPRPLLSWRKFQPAMYRGISKGFHFCL</sequence>
<organism evidence="1 2">
    <name type="scientific">Chaetomium tenue</name>
    <dbReference type="NCBI Taxonomy" id="1854479"/>
    <lineage>
        <taxon>Eukaryota</taxon>
        <taxon>Fungi</taxon>
        <taxon>Dikarya</taxon>
        <taxon>Ascomycota</taxon>
        <taxon>Pezizomycotina</taxon>
        <taxon>Sordariomycetes</taxon>
        <taxon>Sordariomycetidae</taxon>
        <taxon>Sordariales</taxon>
        <taxon>Chaetomiaceae</taxon>
        <taxon>Chaetomium</taxon>
    </lineage>
</organism>
<evidence type="ECO:0000313" key="2">
    <source>
        <dbReference type="Proteomes" id="UP000724584"/>
    </source>
</evidence>
<reference evidence="1 2" key="1">
    <citation type="journal article" date="2021" name="Nat. Commun.">
        <title>Genetic determinants of endophytism in the Arabidopsis root mycobiome.</title>
        <authorList>
            <person name="Mesny F."/>
            <person name="Miyauchi S."/>
            <person name="Thiergart T."/>
            <person name="Pickel B."/>
            <person name="Atanasova L."/>
            <person name="Karlsson M."/>
            <person name="Huettel B."/>
            <person name="Barry K.W."/>
            <person name="Haridas S."/>
            <person name="Chen C."/>
            <person name="Bauer D."/>
            <person name="Andreopoulos W."/>
            <person name="Pangilinan J."/>
            <person name="LaButti K."/>
            <person name="Riley R."/>
            <person name="Lipzen A."/>
            <person name="Clum A."/>
            <person name="Drula E."/>
            <person name="Henrissat B."/>
            <person name="Kohler A."/>
            <person name="Grigoriev I.V."/>
            <person name="Martin F.M."/>
            <person name="Hacquard S."/>
        </authorList>
    </citation>
    <scope>NUCLEOTIDE SEQUENCE [LARGE SCALE GENOMIC DNA]</scope>
    <source>
        <strain evidence="1 2">MPI-SDFR-AT-0079</strain>
    </source>
</reference>
<gene>
    <name evidence="1" type="ORF">F5144DRAFT_20435</name>
</gene>
<dbReference type="EMBL" id="JAGIZQ010000001">
    <property type="protein sequence ID" value="KAH6649739.1"/>
    <property type="molecule type" value="Genomic_DNA"/>
</dbReference>
<name>A0ACB7PLJ8_9PEZI</name>
<comment type="caution">
    <text evidence="1">The sequence shown here is derived from an EMBL/GenBank/DDBJ whole genome shotgun (WGS) entry which is preliminary data.</text>
</comment>
<dbReference type="Proteomes" id="UP000724584">
    <property type="component" value="Unassembled WGS sequence"/>
</dbReference>
<keyword evidence="2" id="KW-1185">Reference proteome</keyword>
<protein>
    <submittedName>
        <fullName evidence="1">Uncharacterized protein</fullName>
    </submittedName>
</protein>